<evidence type="ECO:0000259" key="11">
    <source>
        <dbReference type="Pfam" id="PF00133"/>
    </source>
</evidence>
<dbReference type="InterPro" id="IPR002300">
    <property type="entry name" value="aa-tRNA-synth_Ia"/>
</dbReference>
<evidence type="ECO:0000256" key="7">
    <source>
        <dbReference type="ARBA" id="ARBA00023146"/>
    </source>
</evidence>
<dbReference type="SUPFAM" id="SSF52374">
    <property type="entry name" value="Nucleotidylyl transferase"/>
    <property type="match status" value="1"/>
</dbReference>
<comment type="function">
    <text evidence="8 10">Catalyzes the attachment of isoleucine to tRNA(Ile). As IleRS can inadvertently accommodate and process structurally similar amino acids such as valine, to avoid such errors it has two additional distinct tRNA(Ile)-dependent editing activities. One activity is designated as 'pretransfer' editing and involves the hydrolysis of activated Val-AMP. The other activity is designated 'posttransfer' editing and involves deacylation of mischarged Val-tRNA(Ile).</text>
</comment>
<keyword evidence="10" id="KW-0862">Zinc</keyword>
<dbReference type="AlphaFoldDB" id="A0A168RQ26"/>
<dbReference type="InterPro" id="IPR050081">
    <property type="entry name" value="Ile-tRNA_ligase"/>
</dbReference>
<dbReference type="InterPro" id="IPR002301">
    <property type="entry name" value="Ile-tRNA-ligase"/>
</dbReference>
<keyword evidence="3 10" id="KW-0436">Ligase</keyword>
<reference evidence="13 14" key="1">
    <citation type="submission" date="2016-03" db="EMBL/GenBank/DDBJ databases">
        <title>Genome sequence of Mycoplasma gallinarum strain Mgn_IPT.</title>
        <authorList>
            <person name="Yacoub E."/>
            <person name="Sirand-Pugnet P."/>
            <person name="Barre A."/>
            <person name="Maurier F."/>
            <person name="Blanchard A."/>
            <person name="Ben Abdelmoumen B.M."/>
        </authorList>
    </citation>
    <scope>NUCLEOTIDE SEQUENCE [LARGE SCALE GENOMIC DNA]</scope>
    <source>
        <strain evidence="13 14">Mgn_IPT</strain>
    </source>
</reference>
<dbReference type="InterPro" id="IPR001412">
    <property type="entry name" value="aa-tRNA-synth_I_CS"/>
</dbReference>
<feature type="binding site" evidence="10">
    <location>
        <position position="869"/>
    </location>
    <ligand>
        <name>Zn(2+)</name>
        <dbReference type="ChEBI" id="CHEBI:29105"/>
    </ligand>
</feature>
<dbReference type="PRINTS" id="PR00984">
    <property type="entry name" value="TRNASYNTHILE"/>
</dbReference>
<comment type="subunit">
    <text evidence="10">Monomer.</text>
</comment>
<dbReference type="CDD" id="cd00818">
    <property type="entry name" value="IleRS_core"/>
    <property type="match status" value="1"/>
</dbReference>
<evidence type="ECO:0000256" key="10">
    <source>
        <dbReference type="HAMAP-Rule" id="MF_02002"/>
    </source>
</evidence>
<evidence type="ECO:0000256" key="6">
    <source>
        <dbReference type="ARBA" id="ARBA00022917"/>
    </source>
</evidence>
<dbReference type="EC" id="6.1.1.5" evidence="10"/>
<feature type="short sequence motif" description="'HIGH' region" evidence="10">
    <location>
        <begin position="61"/>
        <end position="71"/>
    </location>
</feature>
<evidence type="ECO:0000256" key="9">
    <source>
        <dbReference type="ARBA" id="ARBA00048359"/>
    </source>
</evidence>
<dbReference type="GO" id="GO:0005829">
    <property type="term" value="C:cytosol"/>
    <property type="evidence" value="ECO:0007669"/>
    <property type="project" value="TreeGrafter"/>
</dbReference>
<dbReference type="InterPro" id="IPR013155">
    <property type="entry name" value="M/V/L/I-tRNA-synth_anticd-bd"/>
</dbReference>
<proteinExistence type="inferred from homology"/>
<dbReference type="PANTHER" id="PTHR42765">
    <property type="entry name" value="SOLEUCYL-TRNA SYNTHETASE"/>
    <property type="match status" value="1"/>
</dbReference>
<feature type="binding site" evidence="10">
    <location>
        <position position="886"/>
    </location>
    <ligand>
        <name>Zn(2+)</name>
        <dbReference type="ChEBI" id="CHEBI:29105"/>
    </ligand>
</feature>
<dbReference type="InterPro" id="IPR014729">
    <property type="entry name" value="Rossmann-like_a/b/a_fold"/>
</dbReference>
<dbReference type="InterPro" id="IPR009008">
    <property type="entry name" value="Val/Leu/Ile-tRNA-synth_edit"/>
</dbReference>
<evidence type="ECO:0000313" key="14">
    <source>
        <dbReference type="Proteomes" id="UP000076983"/>
    </source>
</evidence>
<dbReference type="EMBL" id="LVLH01000014">
    <property type="protein sequence ID" value="OAB49183.1"/>
    <property type="molecule type" value="Genomic_DNA"/>
</dbReference>
<dbReference type="OrthoDB" id="9810365at2"/>
<dbReference type="PROSITE" id="PS00178">
    <property type="entry name" value="AA_TRNA_LIGASE_I"/>
    <property type="match status" value="1"/>
</dbReference>
<dbReference type="Pfam" id="PF00133">
    <property type="entry name" value="tRNA-synt_1"/>
    <property type="match status" value="1"/>
</dbReference>
<keyword evidence="14" id="KW-1185">Reference proteome</keyword>
<dbReference type="GO" id="GO:0004822">
    <property type="term" value="F:isoleucine-tRNA ligase activity"/>
    <property type="evidence" value="ECO:0007669"/>
    <property type="project" value="UniProtKB-UniRule"/>
</dbReference>
<dbReference type="InterPro" id="IPR033708">
    <property type="entry name" value="Anticodon_Ile_BEm"/>
</dbReference>
<protein>
    <recommendedName>
        <fullName evidence="10">Isoleucine--tRNA ligase</fullName>
        <ecNumber evidence="10">6.1.1.5</ecNumber>
    </recommendedName>
    <alternativeName>
        <fullName evidence="10">Isoleucyl-tRNA synthetase</fullName>
        <shortName evidence="10">IleRS</shortName>
    </alternativeName>
</protein>
<evidence type="ECO:0000256" key="1">
    <source>
        <dbReference type="ARBA" id="ARBA00006887"/>
    </source>
</evidence>
<name>A0A168RQ26_9BACT</name>
<dbReference type="PANTHER" id="PTHR42765:SF1">
    <property type="entry name" value="ISOLEUCINE--TRNA LIGASE, MITOCHONDRIAL"/>
    <property type="match status" value="1"/>
</dbReference>
<dbReference type="PATRIC" id="fig|29557.3.peg.43"/>
<dbReference type="STRING" id="29557.MGALLINA_00520"/>
<comment type="domain">
    <text evidence="10">IleRS has two distinct active sites: one for aminoacylation and one for editing. The misactivated valine is translocated from the active site to the editing site, which sterically excludes the correctly activated isoleucine. The single editing site contains two valyl binding pockets, one specific for each substrate (Val-AMP or Val-tRNA(Ile)).</text>
</comment>
<feature type="domain" description="Aminoacyl-tRNA synthetase class Ia" evidence="11">
    <location>
        <begin position="33"/>
        <end position="636"/>
    </location>
</feature>
<dbReference type="GO" id="GO:0008270">
    <property type="term" value="F:zinc ion binding"/>
    <property type="evidence" value="ECO:0007669"/>
    <property type="project" value="UniProtKB-UniRule"/>
</dbReference>
<keyword evidence="4 10" id="KW-0547">Nucleotide-binding</keyword>
<accession>A0A168RQ26</accession>
<evidence type="ECO:0000256" key="4">
    <source>
        <dbReference type="ARBA" id="ARBA00022741"/>
    </source>
</evidence>
<comment type="cofactor">
    <cofactor evidence="10">
        <name>Zn(2+)</name>
        <dbReference type="ChEBI" id="CHEBI:29105"/>
    </cofactor>
    <text evidence="10">Binds 1 zinc ion per subunit.</text>
</comment>
<feature type="short sequence motif" description="'KMSKS' region" evidence="10">
    <location>
        <begin position="597"/>
        <end position="601"/>
    </location>
</feature>
<organism evidence="13 14">
    <name type="scientific">Mycoplasmopsis gallinarum</name>
    <dbReference type="NCBI Taxonomy" id="29557"/>
    <lineage>
        <taxon>Bacteria</taxon>
        <taxon>Bacillati</taxon>
        <taxon>Mycoplasmatota</taxon>
        <taxon>Mycoplasmoidales</taxon>
        <taxon>Metamycoplasmataceae</taxon>
        <taxon>Mycoplasmopsis</taxon>
    </lineage>
</organism>
<dbReference type="CDD" id="cd07960">
    <property type="entry name" value="Anticodon_Ia_Ile_BEm"/>
    <property type="match status" value="1"/>
</dbReference>
<feature type="domain" description="Methionyl/Valyl/Leucyl/Isoleucyl-tRNA synthetase anticodon-binding" evidence="12">
    <location>
        <begin position="678"/>
        <end position="827"/>
    </location>
</feature>
<evidence type="ECO:0000313" key="13">
    <source>
        <dbReference type="EMBL" id="OAB49183.1"/>
    </source>
</evidence>
<comment type="caution">
    <text evidence="13">The sequence shown here is derived from an EMBL/GenBank/DDBJ whole genome shotgun (WGS) entry which is preliminary data.</text>
</comment>
<keyword evidence="6 10" id="KW-0648">Protein biosynthesis</keyword>
<comment type="catalytic activity">
    <reaction evidence="9 10">
        <text>tRNA(Ile) + L-isoleucine + ATP = L-isoleucyl-tRNA(Ile) + AMP + diphosphate</text>
        <dbReference type="Rhea" id="RHEA:11060"/>
        <dbReference type="Rhea" id="RHEA-COMP:9666"/>
        <dbReference type="Rhea" id="RHEA-COMP:9695"/>
        <dbReference type="ChEBI" id="CHEBI:30616"/>
        <dbReference type="ChEBI" id="CHEBI:33019"/>
        <dbReference type="ChEBI" id="CHEBI:58045"/>
        <dbReference type="ChEBI" id="CHEBI:78442"/>
        <dbReference type="ChEBI" id="CHEBI:78528"/>
        <dbReference type="ChEBI" id="CHEBI:456215"/>
        <dbReference type="EC" id="6.1.1.5"/>
    </reaction>
</comment>
<dbReference type="Gene3D" id="1.10.730.20">
    <property type="match status" value="1"/>
</dbReference>
<dbReference type="RefSeq" id="WP_063625825.1">
    <property type="nucleotide sequence ID" value="NZ_LVLH01000014.1"/>
</dbReference>
<dbReference type="InterPro" id="IPR009080">
    <property type="entry name" value="tRNAsynth_Ia_anticodon-bd"/>
</dbReference>
<comment type="subcellular location">
    <subcellularLocation>
        <location evidence="10">Cytoplasm</location>
    </subcellularLocation>
</comment>
<dbReference type="NCBIfam" id="TIGR00392">
    <property type="entry name" value="ileS"/>
    <property type="match status" value="1"/>
</dbReference>
<dbReference type="InterPro" id="IPR023585">
    <property type="entry name" value="Ile-tRNA-ligase_type1"/>
</dbReference>
<keyword evidence="2 10" id="KW-0963">Cytoplasm</keyword>
<evidence type="ECO:0000256" key="3">
    <source>
        <dbReference type="ARBA" id="ARBA00022598"/>
    </source>
</evidence>
<evidence type="ECO:0000256" key="8">
    <source>
        <dbReference type="ARBA" id="ARBA00025217"/>
    </source>
</evidence>
<dbReference type="GO" id="GO:0000049">
    <property type="term" value="F:tRNA binding"/>
    <property type="evidence" value="ECO:0007669"/>
    <property type="project" value="InterPro"/>
</dbReference>
<keyword evidence="5 10" id="KW-0067">ATP-binding</keyword>
<dbReference type="Pfam" id="PF08264">
    <property type="entry name" value="Anticodon_1"/>
    <property type="match status" value="1"/>
</dbReference>
<dbReference type="GO" id="GO:0005524">
    <property type="term" value="F:ATP binding"/>
    <property type="evidence" value="ECO:0007669"/>
    <property type="project" value="UniProtKB-UniRule"/>
</dbReference>
<dbReference type="FunFam" id="3.40.50.620:FF:000152">
    <property type="entry name" value="Isoleucine--tRNA ligase"/>
    <property type="match status" value="1"/>
</dbReference>
<evidence type="ECO:0000256" key="5">
    <source>
        <dbReference type="ARBA" id="ARBA00022840"/>
    </source>
</evidence>
<gene>
    <name evidence="10 13" type="primary">ileS</name>
    <name evidence="13" type="ORF">MGALLINA_00520</name>
</gene>
<dbReference type="SUPFAM" id="SSF50677">
    <property type="entry name" value="ValRS/IleRS/LeuRS editing domain"/>
    <property type="match status" value="1"/>
</dbReference>
<sequence>MSEKNNYKDTLIMPKTDFDMRANLVQKEPLYRQEWLDKQIYQRLLERNKNNTPFILHDGPPYANGNLHVGHALNKILKDIIVRYKTMRGFYSPFVPGWDTHGLPIEHKMLQQAKIDVATLTPLQLREKAADYALEQVAIQMEQFKQMQLLTDFSKYYLTLDKSFVAKQLELFKKMALTNLVYKDLKPVYWSPTSRSALAEAEVEYKDIESPSIYVAFPIVGIENENENNKIKIGDKLVIWTTTPWTLIANSGIAISEKFQYAVVLVGKERYIIALDLVEKIAKEFNWNDYQIVETLNAKDFAGVEYLSVINQNIAPVVIGHHVTLESGSGLVHIAPLFGEDDFRIGQKYQLNRIMHVNDDGILNNEAGKFANQFYLKANEPILEELTQNNYLLKSENFVHSYPHDWRTLKPVIFRGTPQWFVSIDKIRSEILSKLEKVETYPEWAKKRLTTMIAERNDWTISRQRTWGVPIIIFYDENNEPVIKEEIFDYVIDMVAKEGTNVWWSKSVDELLPEEYRNKGYTKEKDIMDVWFDSGSTSFAVEIAPNVKAPYDLYLEGTDQYRGWFNSSLINSVAYANVSPYKTIVSHGFVVDSNGNKMSKSKGNTIDPIKVITKSGADILRLWAANSEYTNDVAISDNILNQNSEIYRKLRNTLRFLLGNLNNFNYDPKLKRQGIHAYIKAELENVKKTVLKFYDEYKFIYVIKTLNNYVVDLSSFYLNITKDILYIEKEDSMNRLMTLTNFYEIADFFIKILAPILPTTAEDAYKHFNKVDKLDSVHLETLNFTIEENSDLLVEWEEFFKLRSEINVLIENAIQEGLIKRSNEAKLTLNTNSEFIKSLDLKQLLMVGLVEFSNETKIETFDSIKCNRCWNHYLPIQMVDDICQLCHSVIESLKANGGN</sequence>
<feature type="binding site" evidence="10">
    <location>
        <position position="556"/>
    </location>
    <ligand>
        <name>L-isoleucyl-5'-AMP</name>
        <dbReference type="ChEBI" id="CHEBI:178002"/>
    </ligand>
</feature>
<comment type="similarity">
    <text evidence="1 10">Belongs to the class-I aminoacyl-tRNA synthetase family. IleS type 1 subfamily.</text>
</comment>
<dbReference type="GO" id="GO:0002161">
    <property type="term" value="F:aminoacyl-tRNA deacylase activity"/>
    <property type="evidence" value="ECO:0007669"/>
    <property type="project" value="InterPro"/>
</dbReference>
<feature type="binding site" evidence="10">
    <location>
        <position position="600"/>
    </location>
    <ligand>
        <name>ATP</name>
        <dbReference type="ChEBI" id="CHEBI:30616"/>
    </ligand>
</feature>
<dbReference type="Proteomes" id="UP000076983">
    <property type="component" value="Unassembled WGS sequence"/>
</dbReference>
<feature type="binding site" evidence="10">
    <location>
        <position position="883"/>
    </location>
    <ligand>
        <name>Zn(2+)</name>
        <dbReference type="ChEBI" id="CHEBI:29105"/>
    </ligand>
</feature>
<feature type="binding site" evidence="10">
    <location>
        <position position="866"/>
    </location>
    <ligand>
        <name>Zn(2+)</name>
        <dbReference type="ChEBI" id="CHEBI:29105"/>
    </ligand>
</feature>
<dbReference type="HAMAP" id="MF_02002">
    <property type="entry name" value="Ile_tRNA_synth_type1"/>
    <property type="match status" value="1"/>
</dbReference>
<dbReference type="SUPFAM" id="SSF47323">
    <property type="entry name" value="Anticodon-binding domain of a subclass of class I aminoacyl-tRNA synthetases"/>
    <property type="match status" value="1"/>
</dbReference>
<keyword evidence="10" id="KW-0479">Metal-binding</keyword>
<dbReference type="GO" id="GO:0006428">
    <property type="term" value="P:isoleucyl-tRNA aminoacylation"/>
    <property type="evidence" value="ECO:0007669"/>
    <property type="project" value="UniProtKB-UniRule"/>
</dbReference>
<evidence type="ECO:0000259" key="12">
    <source>
        <dbReference type="Pfam" id="PF08264"/>
    </source>
</evidence>
<keyword evidence="7 10" id="KW-0030">Aminoacyl-tRNA synthetase</keyword>
<dbReference type="Gene3D" id="1.10.10.830">
    <property type="entry name" value="Ile-tRNA synthetase CP2 domain-like"/>
    <property type="match status" value="1"/>
</dbReference>
<evidence type="ECO:0000256" key="2">
    <source>
        <dbReference type="ARBA" id="ARBA00022490"/>
    </source>
</evidence>
<dbReference type="Gene3D" id="3.40.50.620">
    <property type="entry name" value="HUPs"/>
    <property type="match status" value="2"/>
</dbReference>